<dbReference type="AlphaFoldDB" id="A0A0C2FRT6"/>
<sequence length="247" mass="28089">FFQHGAIFGLRFKESLDEADNLKAVLDKKYEEKMLRISQASAAETRAPKVVNIENAPDQANRLSSSVLISPKELVRMVEQAQPKKTAVIVDYRKDKSEIINYKNDHVITVVAVPYDLIVHGSVSILQKVRSACRLIFTSLRNQLEVGQRPLLHRIGSCDLVVLMSDTSVELKNGQPLSGSPANLLSLALYEYNHEHHPKSRPLFMDGGFDNWRDQYPMYTRSDGTLKRNEPRDQLDHMVSNYKKGRI</sequence>
<accession>A0A0C2FRT6</accession>
<proteinExistence type="predicted"/>
<name>A0A0C2FRT6_9BILA</name>
<protein>
    <recommendedName>
        <fullName evidence="3">Rhodanese domain-containing protein</fullName>
    </recommendedName>
</protein>
<dbReference type="Gene3D" id="3.40.250.10">
    <property type="entry name" value="Rhodanese-like domain"/>
    <property type="match status" value="1"/>
</dbReference>
<evidence type="ECO:0008006" key="3">
    <source>
        <dbReference type="Google" id="ProtNLM"/>
    </source>
</evidence>
<reference evidence="1 2" key="1">
    <citation type="submission" date="2013-12" db="EMBL/GenBank/DDBJ databases">
        <title>Draft genome of the parsitic nematode Ancylostoma duodenale.</title>
        <authorList>
            <person name="Mitreva M."/>
        </authorList>
    </citation>
    <scope>NUCLEOTIDE SEQUENCE [LARGE SCALE GENOMIC DNA]</scope>
    <source>
        <strain evidence="1 2">Zhejiang</strain>
    </source>
</reference>
<dbReference type="EMBL" id="KN747040">
    <property type="protein sequence ID" value="KIH51290.1"/>
    <property type="molecule type" value="Genomic_DNA"/>
</dbReference>
<dbReference type="Proteomes" id="UP000054047">
    <property type="component" value="Unassembled WGS sequence"/>
</dbReference>
<dbReference type="SUPFAM" id="SSF52821">
    <property type="entry name" value="Rhodanese/Cell cycle control phosphatase"/>
    <property type="match status" value="1"/>
</dbReference>
<feature type="non-terminal residue" evidence="1">
    <location>
        <position position="1"/>
    </location>
</feature>
<organism evidence="1 2">
    <name type="scientific">Ancylostoma duodenale</name>
    <dbReference type="NCBI Taxonomy" id="51022"/>
    <lineage>
        <taxon>Eukaryota</taxon>
        <taxon>Metazoa</taxon>
        <taxon>Ecdysozoa</taxon>
        <taxon>Nematoda</taxon>
        <taxon>Chromadorea</taxon>
        <taxon>Rhabditida</taxon>
        <taxon>Rhabditina</taxon>
        <taxon>Rhabditomorpha</taxon>
        <taxon>Strongyloidea</taxon>
        <taxon>Ancylostomatidae</taxon>
        <taxon>Ancylostomatinae</taxon>
        <taxon>Ancylostoma</taxon>
    </lineage>
</organism>
<evidence type="ECO:0000313" key="1">
    <source>
        <dbReference type="EMBL" id="KIH51290.1"/>
    </source>
</evidence>
<gene>
    <name evidence="1" type="ORF">ANCDUO_18625</name>
</gene>
<dbReference type="OrthoDB" id="5859879at2759"/>
<dbReference type="InterPro" id="IPR036873">
    <property type="entry name" value="Rhodanese-like_dom_sf"/>
</dbReference>
<evidence type="ECO:0000313" key="2">
    <source>
        <dbReference type="Proteomes" id="UP000054047"/>
    </source>
</evidence>
<keyword evidence="2" id="KW-1185">Reference proteome</keyword>